<reference evidence="2 3" key="1">
    <citation type="submission" date="2019-02" db="EMBL/GenBank/DDBJ databases">
        <title>Paenibacillus sp. nov., isolated from surface-sterilized tissue of Thalictrum simplex L.</title>
        <authorList>
            <person name="Tuo L."/>
        </authorList>
    </citation>
    <scope>NUCLEOTIDE SEQUENCE [LARGE SCALE GENOMIC DNA]</scope>
    <source>
        <strain evidence="2 3">N2SHLJ1</strain>
    </source>
</reference>
<dbReference type="InterPro" id="IPR025748">
    <property type="entry name" value="PrcB_C_dom"/>
</dbReference>
<dbReference type="EMBL" id="SIRE01000009">
    <property type="protein sequence ID" value="TBL78710.1"/>
    <property type="molecule type" value="Genomic_DNA"/>
</dbReference>
<dbReference type="OrthoDB" id="1738667at2"/>
<proteinExistence type="predicted"/>
<protein>
    <submittedName>
        <fullName evidence="2">Protease complex subunit PrcB family protein</fullName>
    </submittedName>
</protein>
<dbReference type="GO" id="GO:0008233">
    <property type="term" value="F:peptidase activity"/>
    <property type="evidence" value="ECO:0007669"/>
    <property type="project" value="UniProtKB-KW"/>
</dbReference>
<feature type="domain" description="SLH" evidence="1">
    <location>
        <begin position="133"/>
        <end position="196"/>
    </location>
</feature>
<dbReference type="InterPro" id="IPR001119">
    <property type="entry name" value="SLH_dom"/>
</dbReference>
<name>A0A4Q9DV87_9BACL</name>
<dbReference type="Proteomes" id="UP000293142">
    <property type="component" value="Unassembled WGS sequence"/>
</dbReference>
<evidence type="ECO:0000259" key="1">
    <source>
        <dbReference type="PROSITE" id="PS51272"/>
    </source>
</evidence>
<evidence type="ECO:0000313" key="3">
    <source>
        <dbReference type="Proteomes" id="UP000293142"/>
    </source>
</evidence>
<sequence length="290" mass="31589">MTFSTAFAFNDVGQEQAEAVSSLQARGVVSGIDAEHFAPKEKVSYGQSVQMIVKALNLNLDTIRFVKQPLATDYYTHVANDAWYADAFIIAHYNGLEIPKDANPHAAITREQFGDLLIRALEKKGNFPMIKMYININDNDQINPLYQGEMQRLLLFKITALDSGGNFNPKQELTRGEAATWVYNASQIVDKFAQKPPAAVEQVAVTVEKVTDDVNKVTLTREEKPNAGYGIAITGIRFGQDGQAVVTYTLTNPDPDSMNAAVITKAAASAYIASNYKAVAEPDASASGSN</sequence>
<keyword evidence="2" id="KW-0378">Hydrolase</keyword>
<organism evidence="2 3">
    <name type="scientific">Paenibacillus thalictri</name>
    <dbReference type="NCBI Taxonomy" id="2527873"/>
    <lineage>
        <taxon>Bacteria</taxon>
        <taxon>Bacillati</taxon>
        <taxon>Bacillota</taxon>
        <taxon>Bacilli</taxon>
        <taxon>Bacillales</taxon>
        <taxon>Paenibacillaceae</taxon>
        <taxon>Paenibacillus</taxon>
    </lineage>
</organism>
<accession>A0A4Q9DV87</accession>
<evidence type="ECO:0000313" key="2">
    <source>
        <dbReference type="EMBL" id="TBL78710.1"/>
    </source>
</evidence>
<dbReference type="Pfam" id="PF00395">
    <property type="entry name" value="SLH"/>
    <property type="match status" value="2"/>
</dbReference>
<feature type="domain" description="SLH" evidence="1">
    <location>
        <begin position="3"/>
        <end position="66"/>
    </location>
</feature>
<keyword evidence="3" id="KW-1185">Reference proteome</keyword>
<dbReference type="GO" id="GO:0006508">
    <property type="term" value="P:proteolysis"/>
    <property type="evidence" value="ECO:0007669"/>
    <property type="project" value="UniProtKB-KW"/>
</dbReference>
<dbReference type="Pfam" id="PF14343">
    <property type="entry name" value="PrcB_C"/>
    <property type="match status" value="1"/>
</dbReference>
<dbReference type="PROSITE" id="PS51272">
    <property type="entry name" value="SLH"/>
    <property type="match status" value="2"/>
</dbReference>
<gene>
    <name evidence="2" type="ORF">EYB31_13775</name>
</gene>
<comment type="caution">
    <text evidence="2">The sequence shown here is derived from an EMBL/GenBank/DDBJ whole genome shotgun (WGS) entry which is preliminary data.</text>
</comment>
<dbReference type="AlphaFoldDB" id="A0A4Q9DV87"/>
<keyword evidence="2" id="KW-0645">Protease</keyword>